<comment type="pathway">
    <text evidence="1">Cell wall biogenesis; cell wall polysaccharide biosynthesis.</text>
</comment>
<protein>
    <submittedName>
        <fullName evidence="7">Galactofuranosylgalactofuranosylrhamnosyl-N-acetylglucosaminyl-diphospho-decaprenol beta-1,5/1,6-galactofuranosyltransferase</fullName>
        <ecNumber evidence="7">2.4.1.288</ecNumber>
    </submittedName>
</protein>
<keyword evidence="8" id="KW-1185">Reference proteome</keyword>
<evidence type="ECO:0000313" key="7">
    <source>
        <dbReference type="EMBL" id="MDR6866338.1"/>
    </source>
</evidence>
<dbReference type="EC" id="2.4.1.288" evidence="7"/>
<dbReference type="Gene3D" id="3.90.550.60">
    <property type="match status" value="1"/>
</dbReference>
<gene>
    <name evidence="7" type="ORF">J2Y69_000930</name>
</gene>
<dbReference type="SUPFAM" id="SSF53448">
    <property type="entry name" value="Nucleotide-diphospho-sugar transferases"/>
    <property type="match status" value="1"/>
</dbReference>
<accession>A0ABU1S9P8</accession>
<evidence type="ECO:0000256" key="2">
    <source>
        <dbReference type="ARBA" id="ARBA00006739"/>
    </source>
</evidence>
<comment type="similarity">
    <text evidence="2">Belongs to the glycosyltransferase 2 family.</text>
</comment>
<dbReference type="RefSeq" id="WP_310018055.1">
    <property type="nucleotide sequence ID" value="NZ_JAVDUM010000003.1"/>
</dbReference>
<organism evidence="7 8">
    <name type="scientific">Microbacterium resistens</name>
    <dbReference type="NCBI Taxonomy" id="156977"/>
    <lineage>
        <taxon>Bacteria</taxon>
        <taxon>Bacillati</taxon>
        <taxon>Actinomycetota</taxon>
        <taxon>Actinomycetes</taxon>
        <taxon>Micrococcales</taxon>
        <taxon>Microbacteriaceae</taxon>
        <taxon>Microbacterium</taxon>
    </lineage>
</organism>
<evidence type="ECO:0000259" key="5">
    <source>
        <dbReference type="Pfam" id="PF17994"/>
    </source>
</evidence>
<dbReference type="Pfam" id="PF17994">
    <property type="entry name" value="Glft2_N"/>
    <property type="match status" value="1"/>
</dbReference>
<evidence type="ECO:0000256" key="1">
    <source>
        <dbReference type="ARBA" id="ARBA00004776"/>
    </source>
</evidence>
<evidence type="ECO:0000313" key="8">
    <source>
        <dbReference type="Proteomes" id="UP001259347"/>
    </source>
</evidence>
<dbReference type="EMBL" id="JAVDUM010000003">
    <property type="protein sequence ID" value="MDR6866338.1"/>
    <property type="molecule type" value="Genomic_DNA"/>
</dbReference>
<feature type="domain" description="Galactofuranosyltransferase-2 C-terminal" evidence="6">
    <location>
        <begin position="451"/>
        <end position="651"/>
    </location>
</feature>
<comment type="caution">
    <text evidence="7">The sequence shown here is derived from an EMBL/GenBank/DDBJ whole genome shotgun (WGS) entry which is preliminary data.</text>
</comment>
<evidence type="ECO:0000256" key="4">
    <source>
        <dbReference type="ARBA" id="ARBA00022679"/>
    </source>
</evidence>
<reference evidence="7 8" key="1">
    <citation type="submission" date="2023-07" db="EMBL/GenBank/DDBJ databases">
        <title>Sorghum-associated microbial communities from plants grown in Nebraska, USA.</title>
        <authorList>
            <person name="Schachtman D."/>
        </authorList>
    </citation>
    <scope>NUCLEOTIDE SEQUENCE [LARGE SCALE GENOMIC DNA]</scope>
    <source>
        <strain evidence="7 8">2980</strain>
    </source>
</reference>
<feature type="domain" description="Galactofuranosyltransferase GlfT2 N-terminal" evidence="5">
    <location>
        <begin position="55"/>
        <end position="174"/>
    </location>
</feature>
<dbReference type="InterPro" id="IPR040492">
    <property type="entry name" value="GlfT2_N"/>
</dbReference>
<dbReference type="Proteomes" id="UP001259347">
    <property type="component" value="Unassembled WGS sequence"/>
</dbReference>
<dbReference type="InterPro" id="IPR029044">
    <property type="entry name" value="Nucleotide-diphossugar_trans"/>
</dbReference>
<dbReference type="Pfam" id="PF19320">
    <property type="entry name" value="GlfT2_domain3"/>
    <property type="match status" value="1"/>
</dbReference>
<keyword evidence="4 7" id="KW-0808">Transferase</keyword>
<evidence type="ECO:0000259" key="6">
    <source>
        <dbReference type="Pfam" id="PF19320"/>
    </source>
</evidence>
<dbReference type="GO" id="GO:0016757">
    <property type="term" value="F:glycosyltransferase activity"/>
    <property type="evidence" value="ECO:0007669"/>
    <property type="project" value="UniProtKB-KW"/>
</dbReference>
<proteinExistence type="inferred from homology"/>
<name>A0ABU1S9P8_9MICO</name>
<keyword evidence="3 7" id="KW-0328">Glycosyltransferase</keyword>
<evidence type="ECO:0000256" key="3">
    <source>
        <dbReference type="ARBA" id="ARBA00022676"/>
    </source>
</evidence>
<dbReference type="Pfam" id="PF13641">
    <property type="entry name" value="Glyco_tranf_2_3"/>
    <property type="match status" value="1"/>
</dbReference>
<dbReference type="InterPro" id="IPR045699">
    <property type="entry name" value="GlfT2_C"/>
</dbReference>
<dbReference type="PANTHER" id="PTHR43179:SF12">
    <property type="entry name" value="GALACTOFURANOSYLTRANSFERASE GLFT2"/>
    <property type="match status" value="1"/>
</dbReference>
<sequence length="654" mass="74718">MLYFRPTPRAPTNPGVLAVPHVLQNVVFPLDRDPDLLPLYADPETWTAIEEEPVRVSSRAHLGNILSRTRVRIVAGRRVSFGTYFNAFPASYWQHWTSVREISLTVQTTGPATILVYRSNGGGVRQRIDSREVEGESTTTFPLSLTQYSDGGWIWFDIVADEKPAFLEHAVWTTEQEPARTGKASLGITTYNKPDYCVRTLQALADAPGALEFVDRVFLVDQGTQLVEDEPGFTEAAETLGETLVTIRQPNLGGSGGFARAMRETLRRPTSDFVQLLDDDVEIEPESLRRSIVFGRYTTDPALVGGHMFDLLDRPKLHGWAEVVDEVPFMWRNLHQDYMPHDFGATNLRQSRLLHARMDADYNGWWMCLIPVETIRRVGLSLPAFIKWDDAEFCLRAGEAGFPTISMPGVALWHMSWVNKDDSIDWQAYFHARNRIVAGLLHSKTPRGGRLLTHSRRVDLKHLMMMQYYPAALRAKALRDILSGPEHMHRTLRRAMPEARAMAADFPETVVHRDADRILRSRFGRRVYAPRPRNEPGNPTGIPLRWFTLTTLLSHWLHRPDPANVAQPEVEFGKGDADWWRVPAFDSALISAADGSGKNVYTRDRARFRKMLRESLSLHRQLARRWPELQESYRKMMPELVSEQAWDEIFEEKE</sequence>
<dbReference type="PANTHER" id="PTHR43179">
    <property type="entry name" value="RHAMNOSYLTRANSFERASE WBBL"/>
    <property type="match status" value="1"/>
</dbReference>